<protein>
    <recommendedName>
        <fullName evidence="3">Fibronectin type-III domain-containing protein</fullName>
    </recommendedName>
</protein>
<organism evidence="1 2">
    <name type="scientific">Brevibacillus gelatini</name>
    <dbReference type="NCBI Taxonomy" id="1655277"/>
    <lineage>
        <taxon>Bacteria</taxon>
        <taxon>Bacillati</taxon>
        <taxon>Bacillota</taxon>
        <taxon>Bacilli</taxon>
        <taxon>Bacillales</taxon>
        <taxon>Paenibacillaceae</taxon>
        <taxon>Brevibacillus</taxon>
    </lineage>
</organism>
<dbReference type="EMBL" id="RHHS01000028">
    <property type="protein sequence ID" value="RNB56553.1"/>
    <property type="molecule type" value="Genomic_DNA"/>
</dbReference>
<evidence type="ECO:0000313" key="1">
    <source>
        <dbReference type="EMBL" id="RNB56553.1"/>
    </source>
</evidence>
<evidence type="ECO:0008006" key="3">
    <source>
        <dbReference type="Google" id="ProtNLM"/>
    </source>
</evidence>
<sequence>MLKVWVEDDKGGNSSIESRNFVVDKTPPAAPTFSEDPIGQAVSKTVTINFPSDANVKEYKIDNGDWTTYTEPLTLTKNATIYARAIDIAGNESVASHSVTSIGPPNPIVNVVELSEDSVKVTDTQTYPDPVERQFSILKDGQNIQTSSWTDEEEYTFSGLAPNTIYDVQVDVRFK</sequence>
<keyword evidence="2" id="KW-1185">Reference proteome</keyword>
<reference evidence="1 2" key="1">
    <citation type="submission" date="2018-10" db="EMBL/GenBank/DDBJ databases">
        <title>Phylogenomics of Brevibacillus.</title>
        <authorList>
            <person name="Dunlap C."/>
        </authorList>
    </citation>
    <scope>NUCLEOTIDE SEQUENCE [LARGE SCALE GENOMIC DNA]</scope>
    <source>
        <strain evidence="1 2">DSM 100115</strain>
    </source>
</reference>
<name>A0A3M8AZX5_9BACL</name>
<gene>
    <name evidence="1" type="ORF">EDM57_12155</name>
</gene>
<evidence type="ECO:0000313" key="2">
    <source>
        <dbReference type="Proteomes" id="UP000268829"/>
    </source>
</evidence>
<accession>A0A3M8AZX5</accession>
<comment type="caution">
    <text evidence="1">The sequence shown here is derived from an EMBL/GenBank/DDBJ whole genome shotgun (WGS) entry which is preliminary data.</text>
</comment>
<dbReference type="Proteomes" id="UP000268829">
    <property type="component" value="Unassembled WGS sequence"/>
</dbReference>
<proteinExistence type="predicted"/>
<dbReference type="AlphaFoldDB" id="A0A3M8AZX5"/>